<dbReference type="GO" id="GO:0006281">
    <property type="term" value="P:DNA repair"/>
    <property type="evidence" value="ECO:0007669"/>
    <property type="project" value="InterPro"/>
</dbReference>
<sequence>MKLTTPLEQIKGVGPKTAQALAAAGLKTISDALDFLPRAYDDYSTAVNIADLQPGKVTVKARCESVSTRIVRRGLRITTAVLADKSGKVKAVWFNQPYRETQLKSDAEFIFSGQFGMQYNRYQINNPSVELAKEVAKAAAGNASGIQPVYKSIKIIRPKTVQDLMKNIRPIMDFFARDFAGKYYSATKICRGRL</sequence>
<name>A0A8F1M9R9_9BACT</name>
<dbReference type="KEGG" id="mvl:KOY49_02860"/>
<dbReference type="InterPro" id="IPR047112">
    <property type="entry name" value="RecG/Mfd"/>
</dbReference>
<keyword evidence="2" id="KW-0547">Nucleotide-binding</keyword>
<dbReference type="SUPFAM" id="SSF50249">
    <property type="entry name" value="Nucleic acid-binding proteins"/>
    <property type="match status" value="1"/>
</dbReference>
<evidence type="ECO:0000313" key="5">
    <source>
        <dbReference type="Proteomes" id="UP000677117"/>
    </source>
</evidence>
<evidence type="ECO:0000256" key="2">
    <source>
        <dbReference type="ARBA" id="ARBA00022806"/>
    </source>
</evidence>
<dbReference type="Pfam" id="PF17191">
    <property type="entry name" value="RecG_wedge"/>
    <property type="match status" value="1"/>
</dbReference>
<evidence type="ECO:0000313" key="4">
    <source>
        <dbReference type="EMBL" id="QWQ31120.1"/>
    </source>
</evidence>
<organism evidence="4 5">
    <name type="scientific">Candidatus Minimicrobia vallesae</name>
    <dbReference type="NCBI Taxonomy" id="2841264"/>
    <lineage>
        <taxon>Bacteria</taxon>
        <taxon>Candidatus Saccharimonadota</taxon>
        <taxon>Candidatus Saccharimonadota incertae sedis</taxon>
        <taxon>Candidatus Minimicrobia</taxon>
    </lineage>
</organism>
<keyword evidence="2" id="KW-0347">Helicase</keyword>
<dbReference type="Proteomes" id="UP000677117">
    <property type="component" value="Chromosome"/>
</dbReference>
<proteinExistence type="predicted"/>
<dbReference type="Gene3D" id="1.10.150.20">
    <property type="entry name" value="5' to 3' exonuclease, C-terminal subdomain"/>
    <property type="match status" value="1"/>
</dbReference>
<dbReference type="RefSeq" id="WP_232735925.1">
    <property type="nucleotide sequence ID" value="NZ_CP076459.1"/>
</dbReference>
<keyword evidence="1" id="KW-0378">Hydrolase</keyword>
<gene>
    <name evidence="4" type="ORF">KOY49_02860</name>
</gene>
<dbReference type="PANTHER" id="PTHR47964:SF1">
    <property type="entry name" value="ATP-DEPENDENT DNA HELICASE HOMOLOG RECG, CHLOROPLASTIC"/>
    <property type="match status" value="1"/>
</dbReference>
<dbReference type="InterPro" id="IPR033454">
    <property type="entry name" value="RecG_wedge"/>
</dbReference>
<evidence type="ECO:0000256" key="1">
    <source>
        <dbReference type="ARBA" id="ARBA00022801"/>
    </source>
</evidence>
<protein>
    <recommendedName>
        <fullName evidence="3">RecG wedge domain-containing protein</fullName>
    </recommendedName>
</protein>
<keyword evidence="2" id="KW-0067">ATP-binding</keyword>
<feature type="domain" description="RecG wedge" evidence="3">
    <location>
        <begin position="9"/>
        <end position="166"/>
    </location>
</feature>
<dbReference type="EMBL" id="CP076459">
    <property type="protein sequence ID" value="QWQ31120.1"/>
    <property type="molecule type" value="Genomic_DNA"/>
</dbReference>
<dbReference type="Gene3D" id="2.40.50.140">
    <property type="entry name" value="Nucleic acid-binding proteins"/>
    <property type="match status" value="1"/>
</dbReference>
<accession>A0A8F1M9R9</accession>
<dbReference type="GO" id="GO:0003678">
    <property type="term" value="F:DNA helicase activity"/>
    <property type="evidence" value="ECO:0007669"/>
    <property type="project" value="TreeGrafter"/>
</dbReference>
<reference evidence="4" key="1">
    <citation type="submission" date="2021-06" db="EMBL/GenBank/DDBJ databases">
        <title>An adapted protocol for Saccharibacteria cultivation: two new species join this phylum of Candidate Phyla Radiations.</title>
        <authorList>
            <person name="Ibrahim A."/>
            <person name="Maatouk M."/>
            <person name="Raoult D."/>
            <person name="Bittar F."/>
        </authorList>
    </citation>
    <scope>NUCLEOTIDE SEQUENCE</scope>
    <source>
        <strain evidence="4">IHU2</strain>
    </source>
</reference>
<dbReference type="PANTHER" id="PTHR47964">
    <property type="entry name" value="ATP-DEPENDENT DNA HELICASE HOMOLOG RECG, CHLOROPLASTIC"/>
    <property type="match status" value="1"/>
</dbReference>
<evidence type="ECO:0000259" key="3">
    <source>
        <dbReference type="Pfam" id="PF17191"/>
    </source>
</evidence>
<keyword evidence="5" id="KW-1185">Reference proteome</keyword>
<dbReference type="AlphaFoldDB" id="A0A8F1M9R9"/>
<dbReference type="CDD" id="cd04488">
    <property type="entry name" value="RecG_wedge_OBF"/>
    <property type="match status" value="1"/>
</dbReference>
<dbReference type="GO" id="GO:0016787">
    <property type="term" value="F:hydrolase activity"/>
    <property type="evidence" value="ECO:0007669"/>
    <property type="project" value="UniProtKB-KW"/>
</dbReference>
<dbReference type="InterPro" id="IPR012340">
    <property type="entry name" value="NA-bd_OB-fold"/>
</dbReference>